<dbReference type="Pfam" id="PF00842">
    <property type="entry name" value="Ala_racemase_C"/>
    <property type="match status" value="1"/>
</dbReference>
<dbReference type="Proteomes" id="UP001055153">
    <property type="component" value="Unassembled WGS sequence"/>
</dbReference>
<keyword evidence="5 7" id="KW-0663">Pyridoxal phosphate</keyword>
<comment type="catalytic activity">
    <reaction evidence="1 7">
        <text>L-alanine = D-alanine</text>
        <dbReference type="Rhea" id="RHEA:20249"/>
        <dbReference type="ChEBI" id="CHEBI:57416"/>
        <dbReference type="ChEBI" id="CHEBI:57972"/>
        <dbReference type="EC" id="5.1.1.1"/>
    </reaction>
</comment>
<dbReference type="Pfam" id="PF01168">
    <property type="entry name" value="Ala_racemase_N"/>
    <property type="match status" value="1"/>
</dbReference>
<proteinExistence type="inferred from homology"/>
<dbReference type="PROSITE" id="PS00395">
    <property type="entry name" value="ALANINE_RACEMASE"/>
    <property type="match status" value="1"/>
</dbReference>
<organism evidence="9 10">
    <name type="scientific">Methylobacterium isbiliense</name>
    <dbReference type="NCBI Taxonomy" id="315478"/>
    <lineage>
        <taxon>Bacteria</taxon>
        <taxon>Pseudomonadati</taxon>
        <taxon>Pseudomonadota</taxon>
        <taxon>Alphaproteobacteria</taxon>
        <taxon>Hyphomicrobiales</taxon>
        <taxon>Methylobacteriaceae</taxon>
        <taxon>Methylobacterium</taxon>
    </lineage>
</organism>
<feature type="binding site" evidence="7">
    <location>
        <position position="135"/>
    </location>
    <ligand>
        <name>substrate</name>
    </ligand>
</feature>
<dbReference type="CDD" id="cd00430">
    <property type="entry name" value="PLPDE_III_AR"/>
    <property type="match status" value="1"/>
</dbReference>
<comment type="pathway">
    <text evidence="7">Amino-acid biosynthesis; D-alanine biosynthesis; D-alanine from L-alanine: step 1/1.</text>
</comment>
<comment type="similarity">
    <text evidence="3 7">Belongs to the alanine racemase family.</text>
</comment>
<dbReference type="InterPro" id="IPR011079">
    <property type="entry name" value="Ala_racemase_C"/>
</dbReference>
<accession>A0ABQ4SG79</accession>
<dbReference type="InterPro" id="IPR001608">
    <property type="entry name" value="Ala_racemase_N"/>
</dbReference>
<reference evidence="9" key="1">
    <citation type="journal article" date="2021" name="Front. Microbiol.">
        <title>Comprehensive Comparative Genomics and Phenotyping of Methylobacterium Species.</title>
        <authorList>
            <person name="Alessa O."/>
            <person name="Ogura Y."/>
            <person name="Fujitani Y."/>
            <person name="Takami H."/>
            <person name="Hayashi T."/>
            <person name="Sahin N."/>
            <person name="Tani A."/>
        </authorList>
    </citation>
    <scope>NUCLEOTIDE SEQUENCE</scope>
    <source>
        <strain evidence="9">DSM 17168</strain>
    </source>
</reference>
<keyword evidence="6 7" id="KW-0413">Isomerase</keyword>
<evidence type="ECO:0000259" key="8">
    <source>
        <dbReference type="SMART" id="SM01005"/>
    </source>
</evidence>
<evidence type="ECO:0000256" key="5">
    <source>
        <dbReference type="ARBA" id="ARBA00022898"/>
    </source>
</evidence>
<dbReference type="Gene3D" id="3.20.20.10">
    <property type="entry name" value="Alanine racemase"/>
    <property type="match status" value="1"/>
</dbReference>
<dbReference type="InterPro" id="IPR029066">
    <property type="entry name" value="PLP-binding_barrel"/>
</dbReference>
<dbReference type="InterPro" id="IPR009006">
    <property type="entry name" value="Ala_racemase/Decarboxylase_C"/>
</dbReference>
<feature type="active site" description="Proton acceptor; specific for D-alanine" evidence="7">
    <location>
        <position position="37"/>
    </location>
</feature>
<dbReference type="HAMAP" id="MF_01201">
    <property type="entry name" value="Ala_racemase"/>
    <property type="match status" value="1"/>
</dbReference>
<evidence type="ECO:0000256" key="6">
    <source>
        <dbReference type="ARBA" id="ARBA00023235"/>
    </source>
</evidence>
<feature type="active site" description="Proton acceptor; specific for L-alanine" evidence="7">
    <location>
        <position position="254"/>
    </location>
</feature>
<reference evidence="9" key="2">
    <citation type="submission" date="2021-08" db="EMBL/GenBank/DDBJ databases">
        <authorList>
            <person name="Tani A."/>
            <person name="Ola A."/>
            <person name="Ogura Y."/>
            <person name="Katsura K."/>
            <person name="Hayashi T."/>
        </authorList>
    </citation>
    <scope>NUCLEOTIDE SEQUENCE</scope>
    <source>
        <strain evidence="9">DSM 17168</strain>
    </source>
</reference>
<feature type="binding site" evidence="7">
    <location>
        <position position="302"/>
    </location>
    <ligand>
        <name>substrate</name>
    </ligand>
</feature>
<comment type="cofactor">
    <cofactor evidence="2 7">
        <name>pyridoxal 5'-phosphate</name>
        <dbReference type="ChEBI" id="CHEBI:597326"/>
    </cofactor>
</comment>
<evidence type="ECO:0000256" key="4">
    <source>
        <dbReference type="ARBA" id="ARBA00013089"/>
    </source>
</evidence>
<dbReference type="Gene3D" id="2.40.37.10">
    <property type="entry name" value="Lyase, Ornithine Decarboxylase, Chain A, domain 1"/>
    <property type="match status" value="1"/>
</dbReference>
<evidence type="ECO:0000256" key="1">
    <source>
        <dbReference type="ARBA" id="ARBA00000316"/>
    </source>
</evidence>
<feature type="modified residue" description="N6-(pyridoxal phosphate)lysine" evidence="7">
    <location>
        <position position="37"/>
    </location>
</feature>
<evidence type="ECO:0000313" key="9">
    <source>
        <dbReference type="EMBL" id="GJE02092.1"/>
    </source>
</evidence>
<gene>
    <name evidence="9" type="primary">alr</name>
    <name evidence="9" type="ORF">GMJLKIPL_4036</name>
</gene>
<keyword evidence="10" id="KW-1185">Reference proteome</keyword>
<dbReference type="PANTHER" id="PTHR30511">
    <property type="entry name" value="ALANINE RACEMASE"/>
    <property type="match status" value="1"/>
</dbReference>
<dbReference type="SMART" id="SM01005">
    <property type="entry name" value="Ala_racemase_C"/>
    <property type="match status" value="1"/>
</dbReference>
<evidence type="ECO:0000313" key="10">
    <source>
        <dbReference type="Proteomes" id="UP001055153"/>
    </source>
</evidence>
<comment type="caution">
    <text evidence="9">The sequence shown here is derived from an EMBL/GenBank/DDBJ whole genome shotgun (WGS) entry which is preliminary data.</text>
</comment>
<evidence type="ECO:0000256" key="7">
    <source>
        <dbReference type="HAMAP-Rule" id="MF_01201"/>
    </source>
</evidence>
<dbReference type="PANTHER" id="PTHR30511:SF0">
    <property type="entry name" value="ALANINE RACEMASE, CATABOLIC-RELATED"/>
    <property type="match status" value="1"/>
</dbReference>
<sequence>MTESHGARLTIDLGALAANWRILAAQAAGAECAAVIKADAYGCGIARAAPALWRAGCRTFFVAHLSEAEAARRAVPEAVIYVLNGFPPGSADAYRAGGFRPVLGARAEIAEWAQTGRAPGGALPAALHVDTGMNRLGLSVPEALDLAGDPGLGAPSLLMSHLVSAEVAGDPLNARQVADFARLRAAFPGVPASLANSSGIFLGPEARHQMVRPGYALYGGNPTPERPNPMRPVVRLDARILQLRDVSRGETAGYNARWTAPGPRRLATLSVGYADGYPRSASGRGAALVGGVLCPFVGTVSMDLIILDVTDAPAAALERGAPATLIGDRLDVDEVGRRAGTIGYEILTSLGKRYDRHYIGDDPAAG</sequence>
<dbReference type="RefSeq" id="WP_238237455.1">
    <property type="nucleotide sequence ID" value="NZ_BPQQ01000047.1"/>
</dbReference>
<dbReference type="EMBL" id="BPQQ01000047">
    <property type="protein sequence ID" value="GJE02092.1"/>
    <property type="molecule type" value="Genomic_DNA"/>
</dbReference>
<dbReference type="SUPFAM" id="SSF50621">
    <property type="entry name" value="Alanine racemase C-terminal domain-like"/>
    <property type="match status" value="1"/>
</dbReference>
<evidence type="ECO:0000256" key="2">
    <source>
        <dbReference type="ARBA" id="ARBA00001933"/>
    </source>
</evidence>
<name>A0ABQ4SG79_9HYPH</name>
<dbReference type="NCBIfam" id="TIGR00492">
    <property type="entry name" value="alr"/>
    <property type="match status" value="1"/>
</dbReference>
<feature type="domain" description="Alanine racemase C-terminal" evidence="8">
    <location>
        <begin position="233"/>
        <end position="359"/>
    </location>
</feature>
<dbReference type="EC" id="5.1.1.1" evidence="4 7"/>
<comment type="function">
    <text evidence="7">Catalyzes the interconversion of L-alanine and D-alanine. May also act on other amino acids.</text>
</comment>
<dbReference type="InterPro" id="IPR000821">
    <property type="entry name" value="Ala_racemase"/>
</dbReference>
<dbReference type="InterPro" id="IPR020622">
    <property type="entry name" value="Ala_racemase_pyridoxalP-BS"/>
</dbReference>
<protein>
    <recommendedName>
        <fullName evidence="4 7">Alanine racemase</fullName>
        <ecNumber evidence="4 7">5.1.1.1</ecNumber>
    </recommendedName>
</protein>
<evidence type="ECO:0000256" key="3">
    <source>
        <dbReference type="ARBA" id="ARBA00007880"/>
    </source>
</evidence>
<dbReference type="SUPFAM" id="SSF51419">
    <property type="entry name" value="PLP-binding barrel"/>
    <property type="match status" value="1"/>
</dbReference>
<dbReference type="PRINTS" id="PR00992">
    <property type="entry name" value="ALARACEMASE"/>
</dbReference>